<keyword evidence="2" id="KW-0489">Methyltransferase</keyword>
<evidence type="ECO:0000256" key="3">
    <source>
        <dbReference type="SAM" id="MobiDB-lite"/>
    </source>
</evidence>
<dbReference type="OMA" id="HAWSKLL"/>
<organism evidence="4 5">
    <name type="scientific">Biomphalaria glabrata</name>
    <name type="common">Bloodfluke planorb</name>
    <name type="synonym">Freshwater snail</name>
    <dbReference type="NCBI Taxonomy" id="6526"/>
    <lineage>
        <taxon>Eukaryota</taxon>
        <taxon>Metazoa</taxon>
        <taxon>Spiralia</taxon>
        <taxon>Lophotrochozoa</taxon>
        <taxon>Mollusca</taxon>
        <taxon>Gastropoda</taxon>
        <taxon>Heterobranchia</taxon>
        <taxon>Euthyneura</taxon>
        <taxon>Panpulmonata</taxon>
        <taxon>Hygrophila</taxon>
        <taxon>Lymnaeoidea</taxon>
        <taxon>Planorbidae</taxon>
        <taxon>Biomphalaria</taxon>
    </lineage>
</organism>
<feature type="region of interest" description="Disordered" evidence="3">
    <location>
        <begin position="1"/>
        <end position="33"/>
    </location>
</feature>
<keyword evidence="1 2" id="KW-0949">S-adenosyl-L-methionine</keyword>
<dbReference type="PROSITE" id="PS51678">
    <property type="entry name" value="SAM_MT_PRMT"/>
    <property type="match status" value="1"/>
</dbReference>
<reference evidence="5" key="1">
    <citation type="submission" date="2025-08" db="UniProtKB">
        <authorList>
            <consortium name="RefSeq"/>
        </authorList>
    </citation>
    <scope>IDENTIFICATION</scope>
</reference>
<keyword evidence="2" id="KW-0808">Transferase</keyword>
<evidence type="ECO:0000313" key="5">
    <source>
        <dbReference type="RefSeq" id="XP_013084436.2"/>
    </source>
</evidence>
<dbReference type="GO" id="GO:0042054">
    <property type="term" value="F:histone methyltransferase activity"/>
    <property type="evidence" value="ECO:0007669"/>
    <property type="project" value="TreeGrafter"/>
</dbReference>
<dbReference type="PANTHER" id="PTHR11006:SF60">
    <property type="entry name" value="PROTEIN ARGININE N-METHYLTRANSFERASE 9"/>
    <property type="match status" value="1"/>
</dbReference>
<dbReference type="InterPro" id="IPR025799">
    <property type="entry name" value="Arg_MeTrfase"/>
</dbReference>
<dbReference type="KEGG" id="bgt:106069343"/>
<dbReference type="PANTHER" id="PTHR11006">
    <property type="entry name" value="PROTEIN ARGININE N-METHYLTRANSFERASE"/>
    <property type="match status" value="1"/>
</dbReference>
<dbReference type="RefSeq" id="XP_013084436.2">
    <property type="nucleotide sequence ID" value="XM_013228982.2"/>
</dbReference>
<dbReference type="Proteomes" id="UP001165740">
    <property type="component" value="Chromosome 8"/>
</dbReference>
<dbReference type="AlphaFoldDB" id="A0A9U8EEZ2"/>
<evidence type="ECO:0000256" key="1">
    <source>
        <dbReference type="ARBA" id="ARBA00022691"/>
    </source>
</evidence>
<dbReference type="OrthoDB" id="5980806at2759"/>
<name>A0A9U8EEZ2_BIOGL</name>
<dbReference type="GO" id="GO:0016274">
    <property type="term" value="F:protein-arginine N-methyltransferase activity"/>
    <property type="evidence" value="ECO:0007669"/>
    <property type="project" value="InterPro"/>
</dbReference>
<dbReference type="CDD" id="cd02440">
    <property type="entry name" value="AdoMet_MTases"/>
    <property type="match status" value="1"/>
</dbReference>
<dbReference type="GeneID" id="106069343"/>
<proteinExistence type="predicted"/>
<evidence type="ECO:0000313" key="4">
    <source>
        <dbReference type="Proteomes" id="UP001165740"/>
    </source>
</evidence>
<dbReference type="SUPFAM" id="SSF53335">
    <property type="entry name" value="S-adenosyl-L-methionine-dependent methyltransferases"/>
    <property type="match status" value="1"/>
</dbReference>
<dbReference type="Gene3D" id="3.40.50.150">
    <property type="entry name" value="Vaccinia Virus protein VP39"/>
    <property type="match status" value="1"/>
</dbReference>
<evidence type="ECO:0000256" key="2">
    <source>
        <dbReference type="PROSITE-ProRule" id="PRU01015"/>
    </source>
</evidence>
<keyword evidence="4" id="KW-1185">Reference proteome</keyword>
<accession>A0A9U8EEZ2</accession>
<protein>
    <submittedName>
        <fullName evidence="5">Protein arginine N-methyltransferase 9-like</fullName>
    </submittedName>
</protein>
<dbReference type="GO" id="GO:0032259">
    <property type="term" value="P:methylation"/>
    <property type="evidence" value="ECO:0007669"/>
    <property type="project" value="UniProtKB-KW"/>
</dbReference>
<dbReference type="Gene3D" id="2.70.160.11">
    <property type="entry name" value="Hnrnp arginine n-methyltransferase1"/>
    <property type="match status" value="2"/>
</dbReference>
<dbReference type="GO" id="GO:0005634">
    <property type="term" value="C:nucleus"/>
    <property type="evidence" value="ECO:0007669"/>
    <property type="project" value="TreeGrafter"/>
</dbReference>
<sequence>MAASSELNSRTDSDDDDGDSSTSSSRSSSSGGIETQISSWTYICKSFSDMLRSGDKINLDYVFKSAEQAVLNEEPVHALKLFAMGFKQICNENCDSHFTFRSRSTTDEMRQNEKPYEAYVSDFNLNLDDLIEMMCVAINQCAILITNENKTKNINGMKLNVKQCLELIINSCELLSLLKTRLICSAASLYFSLKDYQKGFQLATKAVQADSSSTLAQETYENMCCHLVERWHFAMLNDVSRNQAYQRALCEAIGKVTFNPVVCDVGSGTGLLSLIACEQGKCSQVYAIEKSSIMCMVAQDILKTNLSPELIQRVQIVNKMSTTMSVPDDMKQSADILVTETFDAGLFGEGILPTLCHAWSKLLQNTGSTKALVIPSKAELFIQAVECDYIRMENRFSGGVGDIEFQNIFLCSTTGMCDPDPYTTQDLKLLPGGFRVLSQPVKFMEVDFNNPKELMKLNKGLTQEISLTITKEGRLDALAMWFTLHLNDSVQISTHTQSNSCWEQAIFPVHAVKIQKQPESRGKKVSLNLKIDDIVHVIQCVKGGKLCMDVTSLSKHGEKMIQCYNITQPVPKFLSSVSDWFKHQVFCLSSGEIISLNNKDFYAAIIHQIKSSNKGEDVDFVHLNIGFSPLCLVALQSGYRHSLAIAHSLCHQVLLRALCRCNNIDMRRLSLVDDIDGFINLLELSDPGDATQPSETENWKDCQVSERKKVHVLCDVVDVQGRIVENLWDQLNVLKYCLSDYTIQQVIPYQVDIYGVLIESQDLICLSRILSDENTLGYNIGSFFNKFSTRNYQGILLSTLSHSKLTEPFKIFSVSLNKIFHVQNDTLQSKSCPVFSSTSQQTTASVNVNIAVSNSGDANLSQVNNNVSCNIVNVKSSQCKERAEPSSVLQNLESQSATGSNNYLCSHNHIIETSLPSNTSQCPQCSVLTSCTPDQVSPCQSKSLEKDQTTMAAENTFIPGPNNNKNDAFRFSHFNHSVDGATIEVDSLKMSNEIDTTLNKLSSSIPLPAPIVSQNNVCHSESSPNHKPNYDVDETLLLKDDQDKGEDETNEMNQIQRLQIPVIESGNITALIYWFDLHMSPTVSISTLSYPQHWQQAAVMVPHSPSVVKGEFLDIQFKLGNSALSLSFCTK</sequence>
<feature type="compositionally biased region" description="Low complexity" evidence="3">
    <location>
        <begin position="20"/>
        <end position="31"/>
    </location>
</feature>
<dbReference type="InterPro" id="IPR029063">
    <property type="entry name" value="SAM-dependent_MTases_sf"/>
</dbReference>
<gene>
    <name evidence="5" type="primary">LOC106069343</name>
</gene>